<feature type="transmembrane region" description="Helical" evidence="6">
    <location>
        <begin position="14"/>
        <end position="34"/>
    </location>
</feature>
<evidence type="ECO:0000256" key="6">
    <source>
        <dbReference type="SAM" id="Phobius"/>
    </source>
</evidence>
<comment type="caution">
    <text evidence="8">The sequence shown here is derived from an EMBL/GenBank/DDBJ whole genome shotgun (WGS) entry which is preliminary data.</text>
</comment>
<dbReference type="EMBL" id="JBDLBR010000003">
    <property type="protein sequence ID" value="MEN7537826.1"/>
    <property type="molecule type" value="Genomic_DNA"/>
</dbReference>
<keyword evidence="9" id="KW-1185">Reference proteome</keyword>
<dbReference type="InterPro" id="IPR006260">
    <property type="entry name" value="TonB/TolA_C"/>
</dbReference>
<evidence type="ECO:0000256" key="4">
    <source>
        <dbReference type="ARBA" id="ARBA00023136"/>
    </source>
</evidence>
<evidence type="ECO:0000259" key="7">
    <source>
        <dbReference type="PROSITE" id="PS52015"/>
    </source>
</evidence>
<feature type="domain" description="TonB C-terminal" evidence="7">
    <location>
        <begin position="165"/>
        <end position="251"/>
    </location>
</feature>
<dbReference type="SUPFAM" id="SSF74653">
    <property type="entry name" value="TolA/TonB C-terminal domain"/>
    <property type="match status" value="1"/>
</dbReference>
<dbReference type="NCBIfam" id="TIGR01352">
    <property type="entry name" value="tonB_Cterm"/>
    <property type="match status" value="1"/>
</dbReference>
<dbReference type="Gene3D" id="3.30.1150.10">
    <property type="match status" value="1"/>
</dbReference>
<dbReference type="InterPro" id="IPR037682">
    <property type="entry name" value="TonB_C"/>
</dbReference>
<evidence type="ECO:0000256" key="1">
    <source>
        <dbReference type="ARBA" id="ARBA00004167"/>
    </source>
</evidence>
<keyword evidence="4 6" id="KW-0472">Membrane</keyword>
<proteinExistence type="predicted"/>
<evidence type="ECO:0000256" key="5">
    <source>
        <dbReference type="SAM" id="MobiDB-lite"/>
    </source>
</evidence>
<dbReference type="Pfam" id="PF03544">
    <property type="entry name" value="TonB_C"/>
    <property type="match status" value="1"/>
</dbReference>
<evidence type="ECO:0000313" key="8">
    <source>
        <dbReference type="EMBL" id="MEN7537826.1"/>
    </source>
</evidence>
<feature type="region of interest" description="Disordered" evidence="5">
    <location>
        <begin position="58"/>
        <end position="167"/>
    </location>
</feature>
<feature type="compositionally biased region" description="Low complexity" evidence="5">
    <location>
        <begin position="145"/>
        <end position="165"/>
    </location>
</feature>
<dbReference type="RefSeq" id="WP_346785267.1">
    <property type="nucleotide sequence ID" value="NZ_JBDLBR010000003.1"/>
</dbReference>
<evidence type="ECO:0000256" key="2">
    <source>
        <dbReference type="ARBA" id="ARBA00022692"/>
    </source>
</evidence>
<evidence type="ECO:0000256" key="3">
    <source>
        <dbReference type="ARBA" id="ARBA00022989"/>
    </source>
</evidence>
<dbReference type="PROSITE" id="PS52015">
    <property type="entry name" value="TONB_CTD"/>
    <property type="match status" value="1"/>
</dbReference>
<keyword evidence="2 6" id="KW-0812">Transmembrane</keyword>
<gene>
    <name evidence="8" type="ORF">ABDJ38_11635</name>
</gene>
<organism evidence="8 9">
    <name type="scientific">Aurantiacibacter flavus</name>
    <dbReference type="NCBI Taxonomy" id="3145232"/>
    <lineage>
        <taxon>Bacteria</taxon>
        <taxon>Pseudomonadati</taxon>
        <taxon>Pseudomonadota</taxon>
        <taxon>Alphaproteobacteria</taxon>
        <taxon>Sphingomonadales</taxon>
        <taxon>Erythrobacteraceae</taxon>
        <taxon>Aurantiacibacter</taxon>
    </lineage>
</organism>
<comment type="subcellular location">
    <subcellularLocation>
        <location evidence="1">Membrane</location>
        <topology evidence="1">Single-pass membrane protein</topology>
    </subcellularLocation>
</comment>
<name>A0ABV0D0E8_9SPHN</name>
<feature type="region of interest" description="Disordered" evidence="5">
    <location>
        <begin position="229"/>
        <end position="251"/>
    </location>
</feature>
<accession>A0ABV0D0E8</accession>
<keyword evidence="3 6" id="KW-1133">Transmembrane helix</keyword>
<sequence length="251" mass="26578">MYAETEIGWNRQKLASVGLSVCINFGIFAGFAMFTQLSGVVSGKEESLSVFALGTQGDEAAQEAAAPPPPPPETPPSPQKPHESAMEKPELVLLPRPAPPEEEAEEEPPQQPTPLSIEPSHPQPQAREISPPAQAAPRSNPHQRNAAQQDAAAQTSASSNSTAQAGEGDAYGASVYAHLLRYRTSNVVGPGLVRIRLTVLADGSARETSIVHSSGSSRFDRAALQMVRRASPFPRPPDGTSHTFDFGIKGS</sequence>
<feature type="compositionally biased region" description="Basic and acidic residues" evidence="5">
    <location>
        <begin position="80"/>
        <end position="90"/>
    </location>
</feature>
<reference evidence="8 9" key="1">
    <citation type="submission" date="2024-05" db="EMBL/GenBank/DDBJ databases">
        <authorList>
            <person name="Park S."/>
        </authorList>
    </citation>
    <scope>NUCLEOTIDE SEQUENCE [LARGE SCALE GENOMIC DNA]</scope>
    <source>
        <strain evidence="8 9">DGU5</strain>
    </source>
</reference>
<feature type="compositionally biased region" description="Pro residues" evidence="5">
    <location>
        <begin position="66"/>
        <end position="79"/>
    </location>
</feature>
<protein>
    <submittedName>
        <fullName evidence="8">TonB family protein</fullName>
    </submittedName>
</protein>
<dbReference type="Proteomes" id="UP001484535">
    <property type="component" value="Unassembled WGS sequence"/>
</dbReference>
<evidence type="ECO:0000313" key="9">
    <source>
        <dbReference type="Proteomes" id="UP001484535"/>
    </source>
</evidence>